<dbReference type="Proteomes" id="UP001374803">
    <property type="component" value="Chromosome"/>
</dbReference>
<dbReference type="RefSeq" id="WP_394835708.1">
    <property type="nucleotide sequence ID" value="NZ_CP089929.1"/>
</dbReference>
<feature type="transmembrane region" description="Helical" evidence="1">
    <location>
        <begin position="67"/>
        <end position="84"/>
    </location>
</feature>
<organism evidence="2 3">
    <name type="scientific">Pendulispora rubella</name>
    <dbReference type="NCBI Taxonomy" id="2741070"/>
    <lineage>
        <taxon>Bacteria</taxon>
        <taxon>Pseudomonadati</taxon>
        <taxon>Myxococcota</taxon>
        <taxon>Myxococcia</taxon>
        <taxon>Myxococcales</taxon>
        <taxon>Sorangiineae</taxon>
        <taxon>Pendulisporaceae</taxon>
        <taxon>Pendulispora</taxon>
    </lineage>
</organism>
<accession>A0ABZ2L7Z2</accession>
<sequence length="86" mass="9120">MRRNTIARLTAAILGSLGLAISAIVCIARAAPFSLGTRFAMAHYSFVLIWITAACFGFVAKSGARAWAVYIALSALFLALALWSPS</sequence>
<keyword evidence="3" id="KW-1185">Reference proteome</keyword>
<evidence type="ECO:0000256" key="1">
    <source>
        <dbReference type="SAM" id="Phobius"/>
    </source>
</evidence>
<evidence type="ECO:0000313" key="3">
    <source>
        <dbReference type="Proteomes" id="UP001374803"/>
    </source>
</evidence>
<dbReference type="EMBL" id="CP089983">
    <property type="protein sequence ID" value="WXB06058.1"/>
    <property type="molecule type" value="Genomic_DNA"/>
</dbReference>
<keyword evidence="1" id="KW-0472">Membrane</keyword>
<keyword evidence="1" id="KW-0812">Transmembrane</keyword>
<keyword evidence="1" id="KW-1133">Transmembrane helix</keyword>
<feature type="transmembrane region" description="Helical" evidence="1">
    <location>
        <begin position="40"/>
        <end position="60"/>
    </location>
</feature>
<name>A0ABZ2L7Z2_9BACT</name>
<evidence type="ECO:0000313" key="2">
    <source>
        <dbReference type="EMBL" id="WXB06058.1"/>
    </source>
</evidence>
<protein>
    <submittedName>
        <fullName evidence="2">Uncharacterized protein</fullName>
    </submittedName>
</protein>
<proteinExistence type="predicted"/>
<reference evidence="2" key="1">
    <citation type="submission" date="2021-12" db="EMBL/GenBank/DDBJ databases">
        <title>Discovery of the Pendulisporaceae a myxobacterial family with distinct sporulation behavior and unique specialized metabolism.</title>
        <authorList>
            <person name="Garcia R."/>
            <person name="Popoff A."/>
            <person name="Bader C.D."/>
            <person name="Loehr J."/>
            <person name="Walesch S."/>
            <person name="Walt C."/>
            <person name="Boldt J."/>
            <person name="Bunk B."/>
            <person name="Haeckl F.J.F.P.J."/>
            <person name="Gunesch A.P."/>
            <person name="Birkelbach J."/>
            <person name="Nuebel U."/>
            <person name="Pietschmann T."/>
            <person name="Bach T."/>
            <person name="Mueller R."/>
        </authorList>
    </citation>
    <scope>NUCLEOTIDE SEQUENCE</scope>
    <source>
        <strain evidence="2">MSr11367</strain>
    </source>
</reference>
<gene>
    <name evidence="2" type="ORF">LVJ94_02105</name>
</gene>